<organism evidence="1 2">
    <name type="scientific">Plantactinospora solaniradicis</name>
    <dbReference type="NCBI Taxonomy" id="1723736"/>
    <lineage>
        <taxon>Bacteria</taxon>
        <taxon>Bacillati</taxon>
        <taxon>Actinomycetota</taxon>
        <taxon>Actinomycetes</taxon>
        <taxon>Micromonosporales</taxon>
        <taxon>Micromonosporaceae</taxon>
        <taxon>Plantactinospora</taxon>
    </lineage>
</organism>
<accession>A0ABW1K6P1</accession>
<comment type="caution">
    <text evidence="1">The sequence shown here is derived from an EMBL/GenBank/DDBJ whole genome shotgun (WGS) entry which is preliminary data.</text>
</comment>
<gene>
    <name evidence="1" type="ORF">ACFP2T_13435</name>
</gene>
<dbReference type="EMBL" id="JBHSPR010000010">
    <property type="protein sequence ID" value="MFC6017205.1"/>
    <property type="molecule type" value="Genomic_DNA"/>
</dbReference>
<dbReference type="Proteomes" id="UP001596203">
    <property type="component" value="Unassembled WGS sequence"/>
</dbReference>
<sequence>MTIDPAAVCMPCFRGDQATAGDTPHGCPGAVVIGDSAEVRTKLCECPICWPDGLPPMPPPPVFGGPEGSPLG</sequence>
<reference evidence="2" key="1">
    <citation type="journal article" date="2019" name="Int. J. Syst. Evol. Microbiol.">
        <title>The Global Catalogue of Microorganisms (GCM) 10K type strain sequencing project: providing services to taxonomists for standard genome sequencing and annotation.</title>
        <authorList>
            <consortium name="The Broad Institute Genomics Platform"/>
            <consortium name="The Broad Institute Genome Sequencing Center for Infectious Disease"/>
            <person name="Wu L."/>
            <person name="Ma J."/>
        </authorList>
    </citation>
    <scope>NUCLEOTIDE SEQUENCE [LARGE SCALE GENOMIC DNA]</scope>
    <source>
        <strain evidence="2">ZS-35-S2</strain>
    </source>
</reference>
<dbReference type="RefSeq" id="WP_377421290.1">
    <property type="nucleotide sequence ID" value="NZ_JBHSPR010000010.1"/>
</dbReference>
<evidence type="ECO:0000313" key="2">
    <source>
        <dbReference type="Proteomes" id="UP001596203"/>
    </source>
</evidence>
<name>A0ABW1K6P1_9ACTN</name>
<proteinExistence type="predicted"/>
<keyword evidence="2" id="KW-1185">Reference proteome</keyword>
<protein>
    <submittedName>
        <fullName evidence="1">Uncharacterized protein</fullName>
    </submittedName>
</protein>
<evidence type="ECO:0000313" key="1">
    <source>
        <dbReference type="EMBL" id="MFC6017205.1"/>
    </source>
</evidence>